<evidence type="ECO:0000256" key="1">
    <source>
        <dbReference type="ARBA" id="ARBA00001231"/>
    </source>
</evidence>
<comment type="catalytic activity">
    <reaction evidence="1">
        <text>Hydrolysis of terminal non-reducing N-acetyl-D-hexosamine residues in N-acetyl-beta-D-hexosaminides.</text>
        <dbReference type="EC" id="3.2.1.52"/>
    </reaction>
</comment>
<dbReference type="FunFam" id="3.40.50.1700:FF:000012">
    <property type="entry name" value="Glycoside hydrolase family 3 protein"/>
    <property type="match status" value="1"/>
</dbReference>
<evidence type="ECO:0000256" key="5">
    <source>
        <dbReference type="ARBA" id="ARBA00023295"/>
    </source>
</evidence>
<name>A9WJ64_CHLAA</name>
<gene>
    <name evidence="7" type="ordered locus">Caur_1110</name>
</gene>
<dbReference type="EnsemblBacteria" id="ABY34341">
    <property type="protein sequence ID" value="ABY34341"/>
    <property type="gene ID" value="Caur_1110"/>
</dbReference>
<dbReference type="PANTHER" id="PTHR30480:SF13">
    <property type="entry name" value="BETA-HEXOSAMINIDASE"/>
    <property type="match status" value="1"/>
</dbReference>
<comment type="similarity">
    <text evidence="2">Belongs to the glycosyl hydrolase 3 family.</text>
</comment>
<dbReference type="PATRIC" id="fig|324602.8.peg.1268"/>
<dbReference type="CAZy" id="GH3">
    <property type="family name" value="Glycoside Hydrolase Family 3"/>
</dbReference>
<dbReference type="GO" id="GO:0005829">
    <property type="term" value="C:cytosol"/>
    <property type="evidence" value="ECO:0000318"/>
    <property type="project" value="GO_Central"/>
</dbReference>
<dbReference type="GO" id="GO:0016231">
    <property type="term" value="F:beta-N-acetylglucosaminidase activity"/>
    <property type="evidence" value="ECO:0000318"/>
    <property type="project" value="GO_Central"/>
</dbReference>
<evidence type="ECO:0000256" key="4">
    <source>
        <dbReference type="ARBA" id="ARBA00022801"/>
    </source>
</evidence>
<reference evidence="8" key="1">
    <citation type="journal article" date="2011" name="BMC Genomics">
        <title>Complete genome sequence of the filamentous anoxygenic phototrophic bacterium Chloroflexus aurantiacus.</title>
        <authorList>
            <person name="Tang K.H."/>
            <person name="Barry K."/>
            <person name="Chertkov O."/>
            <person name="Dalin E."/>
            <person name="Han C.S."/>
            <person name="Hauser L.J."/>
            <person name="Honchak B.M."/>
            <person name="Karbach L.E."/>
            <person name="Land M.L."/>
            <person name="Lapidus A."/>
            <person name="Larimer F.W."/>
            <person name="Mikhailova N."/>
            <person name="Pitluck S."/>
            <person name="Pierson B.K."/>
            <person name="Blankenship R.E."/>
        </authorList>
    </citation>
    <scope>NUCLEOTIDE SEQUENCE [LARGE SCALE GENOMIC DNA]</scope>
    <source>
        <strain evidence="8">ATCC 29366 / DSM 635 / J-10-fl</strain>
    </source>
</reference>
<dbReference type="Pfam" id="PF00933">
    <property type="entry name" value="Glyco_hydro_3"/>
    <property type="match status" value="1"/>
</dbReference>
<evidence type="ECO:0000313" key="8">
    <source>
        <dbReference type="Proteomes" id="UP000002008"/>
    </source>
</evidence>
<sequence length="515" mass="54645">MNALSEQLLIWFAGDEVPSHLPDLIFNHRVAGVTLYRHLNGASPARIRALTAHLQQLAAASGYGPLLIGADQEGGQLQALPGLTAFPGAMALGATQSPALAFRVGSAIGAELAALGVNLVYAPVCDVNTNPQNPVIGIRAFGDDPKIVGVLAAAMIAGLQQHGVAATAKHFPGHGDTFGDSHYGLVRVNHDYERLQHVEWLPFSAAIEAGVQAVMVGHLAVPALQAADRPATRAPQVIAHLRHHLGFRGVTISDALDMKAFAPDDGYARALSEAVHAGIDLLLLGAGNDLEQTIKFLSTIDRNTKSTISSQRIAALRQWLRNRPQPDLSVVGCAAHHALADEVAQRALTLVRNQEGLLPLQLSTTARVVVIMPQPVDLTPADTSASERPALAEAILSCHSYVQSFIIDIDPSPASIADILAALAEADLVIIGTINAQTYRGQASLVHEIFQRGIPLITVALRLPTDLLAYPEVSTHLCTYSLQPVALKALAAGLWGEIPFQGKLPLRVLSEEFNV</sequence>
<evidence type="ECO:0000313" key="7">
    <source>
        <dbReference type="EMBL" id="ABY34341.1"/>
    </source>
</evidence>
<proteinExistence type="inferred from homology"/>
<dbReference type="EC" id="3.2.1.52" evidence="3"/>
<dbReference type="PANTHER" id="PTHR30480">
    <property type="entry name" value="BETA-HEXOSAMINIDASE-RELATED"/>
    <property type="match status" value="1"/>
</dbReference>
<dbReference type="HOGENOM" id="CLU_008392_5_3_0"/>
<dbReference type="Gene3D" id="3.40.50.1700">
    <property type="entry name" value="Glycoside hydrolase family 3 C-terminal domain"/>
    <property type="match status" value="1"/>
</dbReference>
<dbReference type="InParanoid" id="A9WJ64"/>
<dbReference type="eggNOG" id="COG1472">
    <property type="taxonomic scope" value="Bacteria"/>
</dbReference>
<keyword evidence="4 7" id="KW-0378">Hydrolase</keyword>
<dbReference type="KEGG" id="cau:Caur_1110"/>
<dbReference type="InterPro" id="IPR001764">
    <property type="entry name" value="Glyco_hydro_3_N"/>
</dbReference>
<dbReference type="InterPro" id="IPR017853">
    <property type="entry name" value="GH"/>
</dbReference>
<dbReference type="PRINTS" id="PR00133">
    <property type="entry name" value="GLHYDRLASE3"/>
</dbReference>
<evidence type="ECO:0000256" key="2">
    <source>
        <dbReference type="ARBA" id="ARBA00005336"/>
    </source>
</evidence>
<dbReference type="STRING" id="324602.Caur_1110"/>
<dbReference type="InterPro" id="IPR050226">
    <property type="entry name" value="NagZ_Beta-hexosaminidase"/>
</dbReference>
<evidence type="ECO:0000256" key="3">
    <source>
        <dbReference type="ARBA" id="ARBA00012663"/>
    </source>
</evidence>
<dbReference type="RefSeq" id="WP_012256997.1">
    <property type="nucleotide sequence ID" value="NC_010175.1"/>
</dbReference>
<organism evidence="7 8">
    <name type="scientific">Chloroflexus aurantiacus (strain ATCC 29366 / DSM 635 / J-10-fl)</name>
    <dbReference type="NCBI Taxonomy" id="324602"/>
    <lineage>
        <taxon>Bacteria</taxon>
        <taxon>Bacillati</taxon>
        <taxon>Chloroflexota</taxon>
        <taxon>Chloroflexia</taxon>
        <taxon>Chloroflexales</taxon>
        <taxon>Chloroflexineae</taxon>
        <taxon>Chloroflexaceae</taxon>
        <taxon>Chloroflexus</taxon>
    </lineage>
</organism>
<protein>
    <recommendedName>
        <fullName evidence="3">beta-N-acetylhexosaminidase</fullName>
        <ecNumber evidence="3">3.2.1.52</ecNumber>
    </recommendedName>
</protein>
<dbReference type="InterPro" id="IPR036881">
    <property type="entry name" value="Glyco_hydro_3_C_sf"/>
</dbReference>
<feature type="domain" description="Glycoside hydrolase family 3 N-terminal" evidence="6">
    <location>
        <begin position="20"/>
        <end position="289"/>
    </location>
</feature>
<dbReference type="GO" id="GO:0009254">
    <property type="term" value="P:peptidoglycan turnover"/>
    <property type="evidence" value="ECO:0000318"/>
    <property type="project" value="GO_Central"/>
</dbReference>
<dbReference type="InterPro" id="IPR036962">
    <property type="entry name" value="Glyco_hydro_3_N_sf"/>
</dbReference>
<keyword evidence="8" id="KW-1185">Reference proteome</keyword>
<dbReference type="FunCoup" id="A9WJ64">
    <property type="interactions" value="142"/>
</dbReference>
<dbReference type="Proteomes" id="UP000002008">
    <property type="component" value="Chromosome"/>
</dbReference>
<evidence type="ECO:0000259" key="6">
    <source>
        <dbReference type="Pfam" id="PF00933"/>
    </source>
</evidence>
<accession>A9WJ64</accession>
<dbReference type="AlphaFoldDB" id="A9WJ64"/>
<dbReference type="Gene3D" id="3.20.20.300">
    <property type="entry name" value="Glycoside hydrolase, family 3, N-terminal domain"/>
    <property type="match status" value="1"/>
</dbReference>
<keyword evidence="5" id="KW-0326">Glycosidase</keyword>
<dbReference type="SUPFAM" id="SSF51445">
    <property type="entry name" value="(Trans)glycosidases"/>
    <property type="match status" value="1"/>
</dbReference>
<dbReference type="GO" id="GO:0005975">
    <property type="term" value="P:carbohydrate metabolic process"/>
    <property type="evidence" value="ECO:0007669"/>
    <property type="project" value="InterPro"/>
</dbReference>
<dbReference type="EMBL" id="CP000909">
    <property type="protein sequence ID" value="ABY34341.1"/>
    <property type="molecule type" value="Genomic_DNA"/>
</dbReference>